<dbReference type="GO" id="GO:0046686">
    <property type="term" value="P:response to cadmium ion"/>
    <property type="evidence" value="ECO:0007669"/>
    <property type="project" value="UniProtKB-KW"/>
</dbReference>
<comment type="caution">
    <text evidence="10">The sequence shown here is derived from an EMBL/GenBank/DDBJ whole genome shotgun (WGS) entry which is preliminary data.</text>
</comment>
<dbReference type="InterPro" id="IPR058647">
    <property type="entry name" value="BSH_CzcB-like"/>
</dbReference>
<dbReference type="Gene3D" id="2.40.420.20">
    <property type="match status" value="1"/>
</dbReference>
<reference evidence="11" key="1">
    <citation type="submission" date="2016-11" db="EMBL/GenBank/DDBJ databases">
        <authorList>
            <person name="Shukria A."/>
            <person name="Stevens D.C."/>
        </authorList>
    </citation>
    <scope>NUCLEOTIDE SEQUENCE [LARGE SCALE GENOMIC DNA]</scope>
    <source>
        <strain evidence="11">Cbfe23</strain>
    </source>
</reference>
<comment type="similarity">
    <text evidence="1">Belongs to the membrane fusion protein (MFP) (TC 8.A.1) family.</text>
</comment>
<reference evidence="10 11" key="2">
    <citation type="submission" date="2016-12" db="EMBL/GenBank/DDBJ databases">
        <title>Draft Genome Sequence of Cystobacter ferrugineus Strain Cbfe23.</title>
        <authorList>
            <person name="Akbar S."/>
            <person name="Dowd S.E."/>
            <person name="Stevens D.C."/>
        </authorList>
    </citation>
    <scope>NUCLEOTIDE SEQUENCE [LARGE SCALE GENOMIC DNA]</scope>
    <source>
        <strain evidence="10 11">Cbfe23</strain>
    </source>
</reference>
<feature type="coiled-coil region" evidence="6">
    <location>
        <begin position="142"/>
        <end position="196"/>
    </location>
</feature>
<evidence type="ECO:0000256" key="2">
    <source>
        <dbReference type="ARBA" id="ARBA00022448"/>
    </source>
</evidence>
<evidence type="ECO:0000259" key="9">
    <source>
        <dbReference type="Pfam" id="PF25975"/>
    </source>
</evidence>
<dbReference type="RefSeq" id="WP_071895733.1">
    <property type="nucleotide sequence ID" value="NZ_MPIN01000001.1"/>
</dbReference>
<dbReference type="FunFam" id="2.40.420.20:FF:000006">
    <property type="entry name" value="RND family efflux transporter MFP subunit"/>
    <property type="match status" value="1"/>
</dbReference>
<feature type="domain" description="CzcB-like C-terminal circularly permuted SH3-like" evidence="9">
    <location>
        <begin position="331"/>
        <end position="391"/>
    </location>
</feature>
<comment type="function">
    <text evidence="5">CzcA and CzcB together would act in zinc efflux nearly as effectively as the complete czc efflux system (CzcABC). The CzcB protein is thought to funnel zinc cations to the CzcA transport protein.</text>
</comment>
<keyword evidence="11" id="KW-1185">Reference proteome</keyword>
<dbReference type="PANTHER" id="PTHR30097:SF4">
    <property type="entry name" value="SLR6042 PROTEIN"/>
    <property type="match status" value="1"/>
</dbReference>
<keyword evidence="2" id="KW-0813">Transport</keyword>
<dbReference type="PANTHER" id="PTHR30097">
    <property type="entry name" value="CATION EFFLUX SYSTEM PROTEIN CUSB"/>
    <property type="match status" value="1"/>
</dbReference>
<dbReference type="Proteomes" id="UP000182229">
    <property type="component" value="Unassembled WGS sequence"/>
</dbReference>
<gene>
    <name evidence="10" type="ORF">BON30_00255</name>
</gene>
<dbReference type="Gene3D" id="2.40.30.170">
    <property type="match status" value="1"/>
</dbReference>
<dbReference type="Pfam" id="PF25973">
    <property type="entry name" value="BSH_CzcB"/>
    <property type="match status" value="1"/>
</dbReference>
<accession>A0A1L9BHH2</accession>
<dbReference type="InterPro" id="IPR058792">
    <property type="entry name" value="Beta-barrel_RND_2"/>
</dbReference>
<sequence length="396" mass="42925">MTSPLPPHEAPPPTPTRGRRRWLLLGGGGVALTGLIALLASREPAPEPAPEASAAPHLEANALVLPPEFLARAGIKVGRVEESTVTPIIQATGLVAYDPSHMAACGTQARGLVRRVFKFEGDRVQRGEVLAELESVELGRAQADLLATEARLEASRRNAEREARLLEARLTTRREEELARTEYEEQRALLQAARQRVEVLGGSRAQANGTHLLRAPMAGTVVKRLLTAGQTVDAGLMAFQIADLEHLWVELTLYEGDLGAVREGDPVSLTAEGLVGEPIQGKVAHVGDIFEPESRSARVRVALEDAERRLRPGQAVFARIRPTSLASVARSVPASAVTYIDGKPTVFVARGDSRFEIRPVKLGRFDGERHEVLAGVKAHERVARAGVFQLKSELYR</sequence>
<keyword evidence="6" id="KW-0175">Coiled coil</keyword>
<proteinExistence type="inferred from homology"/>
<dbReference type="EMBL" id="MPIN01000001">
    <property type="protein sequence ID" value="OJH41717.1"/>
    <property type="molecule type" value="Genomic_DNA"/>
</dbReference>
<dbReference type="InterPro" id="IPR051909">
    <property type="entry name" value="MFP_Cation_Efflux"/>
</dbReference>
<dbReference type="SUPFAM" id="SSF111369">
    <property type="entry name" value="HlyD-like secretion proteins"/>
    <property type="match status" value="1"/>
</dbReference>
<dbReference type="STRING" id="83449.BON30_00255"/>
<name>A0A1L9BHH2_9BACT</name>
<dbReference type="GO" id="GO:0022857">
    <property type="term" value="F:transmembrane transporter activity"/>
    <property type="evidence" value="ECO:0007669"/>
    <property type="project" value="InterPro"/>
</dbReference>
<dbReference type="GO" id="GO:0060003">
    <property type="term" value="P:copper ion export"/>
    <property type="evidence" value="ECO:0007669"/>
    <property type="project" value="TreeGrafter"/>
</dbReference>
<evidence type="ECO:0000256" key="5">
    <source>
        <dbReference type="ARBA" id="ARBA00058766"/>
    </source>
</evidence>
<dbReference type="NCBIfam" id="TIGR01730">
    <property type="entry name" value="RND_mfp"/>
    <property type="match status" value="1"/>
</dbReference>
<evidence type="ECO:0000256" key="6">
    <source>
        <dbReference type="SAM" id="Coils"/>
    </source>
</evidence>
<dbReference type="FunFam" id="2.40.30.170:FF:000010">
    <property type="entry name" value="Efflux RND transporter periplasmic adaptor subunit"/>
    <property type="match status" value="1"/>
</dbReference>
<evidence type="ECO:0000256" key="1">
    <source>
        <dbReference type="ARBA" id="ARBA00009477"/>
    </source>
</evidence>
<keyword evidence="3" id="KW-0862">Zinc</keyword>
<evidence type="ECO:0000259" key="7">
    <source>
        <dbReference type="Pfam" id="PF25954"/>
    </source>
</evidence>
<evidence type="ECO:0000256" key="4">
    <source>
        <dbReference type="ARBA" id="ARBA00043263"/>
    </source>
</evidence>
<evidence type="ECO:0000313" key="11">
    <source>
        <dbReference type="Proteomes" id="UP000182229"/>
    </source>
</evidence>
<dbReference type="GO" id="GO:0016020">
    <property type="term" value="C:membrane"/>
    <property type="evidence" value="ECO:0007669"/>
    <property type="project" value="InterPro"/>
</dbReference>
<dbReference type="InterPro" id="IPR058649">
    <property type="entry name" value="CzcB_C"/>
</dbReference>
<organism evidence="10 11">
    <name type="scientific">Cystobacter ferrugineus</name>
    <dbReference type="NCBI Taxonomy" id="83449"/>
    <lineage>
        <taxon>Bacteria</taxon>
        <taxon>Pseudomonadati</taxon>
        <taxon>Myxococcota</taxon>
        <taxon>Myxococcia</taxon>
        <taxon>Myxococcales</taxon>
        <taxon>Cystobacterineae</taxon>
        <taxon>Archangiaceae</taxon>
        <taxon>Cystobacter</taxon>
    </lineage>
</organism>
<dbReference type="Gene3D" id="2.40.50.100">
    <property type="match status" value="1"/>
</dbReference>
<feature type="domain" description="CzcB-like barrel-sandwich hybrid" evidence="8">
    <location>
        <begin position="107"/>
        <end position="243"/>
    </location>
</feature>
<dbReference type="InterPro" id="IPR006143">
    <property type="entry name" value="RND_pump_MFP"/>
</dbReference>
<dbReference type="Pfam" id="PF25975">
    <property type="entry name" value="CzcB_C"/>
    <property type="match status" value="1"/>
</dbReference>
<dbReference type="GO" id="GO:0046914">
    <property type="term" value="F:transition metal ion binding"/>
    <property type="evidence" value="ECO:0007669"/>
    <property type="project" value="TreeGrafter"/>
</dbReference>
<keyword evidence="4" id="KW-0105">Cadmium resistance</keyword>
<evidence type="ECO:0000256" key="3">
    <source>
        <dbReference type="ARBA" id="ARBA00022833"/>
    </source>
</evidence>
<protein>
    <submittedName>
        <fullName evidence="10">Uncharacterized protein</fullName>
    </submittedName>
</protein>
<dbReference type="AlphaFoldDB" id="A0A1L9BHH2"/>
<dbReference type="GO" id="GO:0030288">
    <property type="term" value="C:outer membrane-bounded periplasmic space"/>
    <property type="evidence" value="ECO:0007669"/>
    <property type="project" value="TreeGrafter"/>
</dbReference>
<feature type="domain" description="CusB-like beta-barrel" evidence="7">
    <location>
        <begin position="247"/>
        <end position="321"/>
    </location>
</feature>
<dbReference type="Pfam" id="PF25954">
    <property type="entry name" value="Beta-barrel_RND_2"/>
    <property type="match status" value="1"/>
</dbReference>
<evidence type="ECO:0000313" key="10">
    <source>
        <dbReference type="EMBL" id="OJH41717.1"/>
    </source>
</evidence>
<dbReference type="GO" id="GO:0015679">
    <property type="term" value="P:plasma membrane copper ion transport"/>
    <property type="evidence" value="ECO:0007669"/>
    <property type="project" value="TreeGrafter"/>
</dbReference>
<evidence type="ECO:0000259" key="8">
    <source>
        <dbReference type="Pfam" id="PF25973"/>
    </source>
</evidence>